<evidence type="ECO:0000256" key="3">
    <source>
        <dbReference type="ARBA" id="ARBA00022603"/>
    </source>
</evidence>
<accession>A0A6N7QMI3</accession>
<evidence type="ECO:0000256" key="1">
    <source>
        <dbReference type="ARBA" id="ARBA00022490"/>
    </source>
</evidence>
<dbReference type="Pfam" id="PF02926">
    <property type="entry name" value="THUMP"/>
    <property type="match status" value="1"/>
</dbReference>
<dbReference type="CDD" id="cd11715">
    <property type="entry name" value="THUMP_AdoMetMT"/>
    <property type="match status" value="1"/>
</dbReference>
<comment type="function">
    <text evidence="6">Specifically methylates the guanine in position 2445 (m2G2445) and the guanine in position 2069 (m7G2069) of 23S rRNA.</text>
</comment>
<dbReference type="EMBL" id="WJPP01000001">
    <property type="protein sequence ID" value="MRH77601.1"/>
    <property type="molecule type" value="Genomic_DNA"/>
</dbReference>
<dbReference type="GO" id="GO:0052915">
    <property type="term" value="F:23S rRNA (guanine(2445)-N(2))-methyltransferase activity"/>
    <property type="evidence" value="ECO:0007669"/>
    <property type="project" value="UniProtKB-UniRule"/>
</dbReference>
<dbReference type="NCBIfam" id="NF008748">
    <property type="entry name" value="PRK11783.1"/>
    <property type="match status" value="1"/>
</dbReference>
<feature type="domain" description="THUMP" evidence="8">
    <location>
        <begin position="43"/>
        <end position="154"/>
    </location>
</feature>
<keyword evidence="2 6" id="KW-0698">rRNA processing</keyword>
<dbReference type="SMART" id="SM00981">
    <property type="entry name" value="THUMP"/>
    <property type="match status" value="1"/>
</dbReference>
<dbReference type="RefSeq" id="WP_153718639.1">
    <property type="nucleotide sequence ID" value="NZ_WJPP01000001.1"/>
</dbReference>
<comment type="similarity">
    <text evidence="6">Belongs to the methyltransferase superfamily. RlmKL family.</text>
</comment>
<evidence type="ECO:0000256" key="5">
    <source>
        <dbReference type="ARBA" id="ARBA00022691"/>
    </source>
</evidence>
<name>A0A6N7QMI3_9GAMM</name>
<sequence>MTEFFATAPRGFEELLAAELRDLGLASARVQRGGVAFTEPLAGAYRACLWSRVANRILLHVARFEAQDEQALYNGVQGIDWSAHLGVGNTLAVDFTGVRARIAHSRFAQQRVKDAVVDQLRDASGARPSVDTDQPDVRINVHMMEATVTVAIDLSGESLHQRGYRREGRSAPLKENVAAAMLLRADWPALAAEGGALIDPMCGSGTLLIEAAWMATDTAPGLLRTRFGFHRWRGHNDTLWKPLIDEALERQERGAENPPTILGFDQDEGAVTASRDHLRRAGLADWVQVECAEVGQLQRPADLPRGLLITNPPYGQRLAEQHELVPLYLSLGQVLKTQFSGWRAMVLNGSGCALGLKPERSWQVFNGPIECRLERFELQGRGEGEGEREGEGVNPAQDLINRLQKNQRQLKKWLAREDIYAYRVYDADIPEYALAVDVYNSQDGRWLHVQEYAAPATVDAGKAQARLRAALSVLPSALDTAPSKLVYKVRQRQRGEQQYQRMAEQGQYLEVQEGPCRLLVNLTDHLDTGLFLDHRPVRQWIGEHAQNAHFLNLYAYTGAATVHAGLGGAASTTSVDLSKTYLAWLQRNLNLNQLNSPAHNLIQEDVMGWLQRCDRRYDLIFLDPPSFSSSKRMAGNLDIRRDHVALIQAAAACLSEDGLLIFSTNRKGFKLDPLLHEQFSIEDRTAWSIPKDFQRPGWVHGCWFIRGCPRSLR</sequence>
<dbReference type="CDD" id="cd02440">
    <property type="entry name" value="AdoMet_MTases"/>
    <property type="match status" value="1"/>
</dbReference>
<dbReference type="AlphaFoldDB" id="A0A6N7QMI3"/>
<evidence type="ECO:0000313" key="10">
    <source>
        <dbReference type="Proteomes" id="UP000433788"/>
    </source>
</evidence>
<proteinExistence type="inferred from homology"/>
<dbReference type="EC" id="2.1.1.264" evidence="6"/>
<keyword evidence="7" id="KW-0694">RNA-binding</keyword>
<dbReference type="Proteomes" id="UP000433788">
    <property type="component" value="Unassembled WGS sequence"/>
</dbReference>
<dbReference type="HAMAP" id="MF_01858">
    <property type="entry name" value="23SrRNA_methyltr_KL"/>
    <property type="match status" value="1"/>
</dbReference>
<dbReference type="Pfam" id="PF10672">
    <property type="entry name" value="Methyltrans_SAM"/>
    <property type="match status" value="1"/>
</dbReference>
<evidence type="ECO:0000256" key="7">
    <source>
        <dbReference type="PROSITE-ProRule" id="PRU00529"/>
    </source>
</evidence>
<evidence type="ECO:0000313" key="9">
    <source>
        <dbReference type="EMBL" id="MRH77601.1"/>
    </source>
</evidence>
<dbReference type="InterPro" id="IPR000241">
    <property type="entry name" value="RlmKL-like_Mtase"/>
</dbReference>
<evidence type="ECO:0000259" key="8">
    <source>
        <dbReference type="PROSITE" id="PS51165"/>
    </source>
</evidence>
<dbReference type="EC" id="2.1.1.173" evidence="6"/>
<reference evidence="9 10" key="1">
    <citation type="submission" date="2019-11" db="EMBL/GenBank/DDBJ databases">
        <authorList>
            <person name="Zhang X.Y."/>
        </authorList>
    </citation>
    <scope>NUCLEOTIDE SEQUENCE [LARGE SCALE GENOMIC DNA]</scope>
    <source>
        <strain evidence="9 10">C176</strain>
    </source>
</reference>
<comment type="caution">
    <text evidence="9">The sequence shown here is derived from an EMBL/GenBank/DDBJ whole genome shotgun (WGS) entry which is preliminary data.</text>
</comment>
<dbReference type="InterPro" id="IPR029063">
    <property type="entry name" value="SAM-dependent_MTases_sf"/>
</dbReference>
<evidence type="ECO:0000256" key="4">
    <source>
        <dbReference type="ARBA" id="ARBA00022679"/>
    </source>
</evidence>
<comment type="subcellular location">
    <subcellularLocation>
        <location evidence="6">Cytoplasm</location>
    </subcellularLocation>
</comment>
<dbReference type="GO" id="GO:0070043">
    <property type="term" value="F:rRNA (guanine-N7-)-methyltransferase activity"/>
    <property type="evidence" value="ECO:0007669"/>
    <property type="project" value="UniProtKB-UniRule"/>
</dbReference>
<keyword evidence="10" id="KW-1185">Reference proteome</keyword>
<dbReference type="SUPFAM" id="SSF53335">
    <property type="entry name" value="S-adenosyl-L-methionine-dependent methyltransferases"/>
    <property type="match status" value="2"/>
</dbReference>
<dbReference type="PIRSF" id="PIRSF037618">
    <property type="entry name" value="RNA_Mtase_bacteria_prd"/>
    <property type="match status" value="1"/>
</dbReference>
<comment type="catalytic activity">
    <reaction evidence="6">
        <text>guanosine(2069) in 23S rRNA + S-adenosyl-L-methionine = N(2)-methylguanosine(2069) in 23S rRNA + S-adenosyl-L-homocysteine + H(+)</text>
        <dbReference type="Rhea" id="RHEA:43772"/>
        <dbReference type="Rhea" id="RHEA-COMP:10688"/>
        <dbReference type="Rhea" id="RHEA-COMP:10689"/>
        <dbReference type="ChEBI" id="CHEBI:15378"/>
        <dbReference type="ChEBI" id="CHEBI:57856"/>
        <dbReference type="ChEBI" id="CHEBI:59789"/>
        <dbReference type="ChEBI" id="CHEBI:74269"/>
        <dbReference type="ChEBI" id="CHEBI:74481"/>
        <dbReference type="EC" id="2.1.1.264"/>
    </reaction>
</comment>
<protein>
    <recommendedName>
        <fullName evidence="6">Ribosomal RNA large subunit methyltransferase K/L</fullName>
    </recommendedName>
    <domain>
        <recommendedName>
            <fullName evidence="6">23S rRNA m2G2445 methyltransferase</fullName>
            <ecNumber evidence="6">2.1.1.173</ecNumber>
        </recommendedName>
        <alternativeName>
            <fullName evidence="6">rRNA (guanine-N(2)-)-methyltransferase RlmL</fullName>
        </alternativeName>
    </domain>
    <domain>
        <recommendedName>
            <fullName evidence="6">23S rRNA m7G2069 methyltransferase</fullName>
            <ecNumber evidence="6">2.1.1.264</ecNumber>
        </recommendedName>
        <alternativeName>
            <fullName evidence="6">rRNA (guanine-N(7)-)-methyltransferase RlmK</fullName>
        </alternativeName>
    </domain>
</protein>
<gene>
    <name evidence="9" type="primary">rlmKL</name>
    <name evidence="6" type="synonym">rlmL</name>
    <name evidence="9" type="ORF">GH984_02655</name>
</gene>
<dbReference type="GO" id="GO:0005737">
    <property type="term" value="C:cytoplasm"/>
    <property type="evidence" value="ECO:0007669"/>
    <property type="project" value="UniProtKB-SubCell"/>
</dbReference>
<keyword evidence="1 6" id="KW-0963">Cytoplasm</keyword>
<dbReference type="InterPro" id="IPR004114">
    <property type="entry name" value="THUMP_dom"/>
</dbReference>
<dbReference type="GO" id="GO:0003723">
    <property type="term" value="F:RNA binding"/>
    <property type="evidence" value="ECO:0007669"/>
    <property type="project" value="UniProtKB-UniRule"/>
</dbReference>
<keyword evidence="3 6" id="KW-0489">Methyltransferase</keyword>
<keyword evidence="4 6" id="KW-0808">Transferase</keyword>
<dbReference type="Pfam" id="PF22020">
    <property type="entry name" value="RlmL_1st"/>
    <property type="match status" value="1"/>
</dbReference>
<dbReference type="PANTHER" id="PTHR47313">
    <property type="entry name" value="RIBOSOMAL RNA LARGE SUBUNIT METHYLTRANSFERASE K/L"/>
    <property type="match status" value="1"/>
</dbReference>
<dbReference type="InterPro" id="IPR054170">
    <property type="entry name" value="RlmL_1st"/>
</dbReference>
<dbReference type="Gene3D" id="3.30.750.80">
    <property type="entry name" value="RNA methyltransferase domain (HRMD) like"/>
    <property type="match status" value="1"/>
</dbReference>
<dbReference type="Pfam" id="PF01170">
    <property type="entry name" value="UPF0020"/>
    <property type="match status" value="1"/>
</dbReference>
<comment type="catalytic activity">
    <reaction evidence="6">
        <text>guanosine(2445) in 23S rRNA + S-adenosyl-L-methionine = N(2)-methylguanosine(2445) in 23S rRNA + S-adenosyl-L-homocysteine + H(+)</text>
        <dbReference type="Rhea" id="RHEA:42740"/>
        <dbReference type="Rhea" id="RHEA-COMP:10215"/>
        <dbReference type="Rhea" id="RHEA-COMP:10216"/>
        <dbReference type="ChEBI" id="CHEBI:15378"/>
        <dbReference type="ChEBI" id="CHEBI:57856"/>
        <dbReference type="ChEBI" id="CHEBI:59789"/>
        <dbReference type="ChEBI" id="CHEBI:74269"/>
        <dbReference type="ChEBI" id="CHEBI:74481"/>
        <dbReference type="EC" id="2.1.1.173"/>
    </reaction>
</comment>
<organism evidence="9 10">
    <name type="scientific">Spiribacter salilacus</name>
    <dbReference type="NCBI Taxonomy" id="2664894"/>
    <lineage>
        <taxon>Bacteria</taxon>
        <taxon>Pseudomonadati</taxon>
        <taxon>Pseudomonadota</taxon>
        <taxon>Gammaproteobacteria</taxon>
        <taxon>Chromatiales</taxon>
        <taxon>Ectothiorhodospiraceae</taxon>
        <taxon>Spiribacter</taxon>
    </lineage>
</organism>
<evidence type="ECO:0000256" key="2">
    <source>
        <dbReference type="ARBA" id="ARBA00022552"/>
    </source>
</evidence>
<dbReference type="PROSITE" id="PS51165">
    <property type="entry name" value="THUMP"/>
    <property type="match status" value="1"/>
</dbReference>
<dbReference type="PROSITE" id="PS01261">
    <property type="entry name" value="UPF0020"/>
    <property type="match status" value="1"/>
</dbReference>
<dbReference type="Gene3D" id="3.30.2130.30">
    <property type="match status" value="1"/>
</dbReference>
<dbReference type="PANTHER" id="PTHR47313:SF1">
    <property type="entry name" value="RIBOSOMAL RNA LARGE SUBUNIT METHYLTRANSFERASE K_L"/>
    <property type="match status" value="1"/>
</dbReference>
<dbReference type="InterPro" id="IPR019614">
    <property type="entry name" value="SAM-dep_methyl-trfase"/>
</dbReference>
<keyword evidence="5 6" id="KW-0949">S-adenosyl-L-methionine</keyword>
<dbReference type="InterPro" id="IPR017244">
    <property type="entry name" value="23SrRNA_methyltr_KL"/>
</dbReference>
<evidence type="ECO:0000256" key="6">
    <source>
        <dbReference type="HAMAP-Rule" id="MF_01858"/>
    </source>
</evidence>
<dbReference type="InterPro" id="IPR053943">
    <property type="entry name" value="RlmKL-like_Mtase_CS"/>
</dbReference>
<dbReference type="Gene3D" id="3.40.50.150">
    <property type="entry name" value="Vaccinia Virus protein VP39"/>
    <property type="match status" value="2"/>
</dbReference>